<dbReference type="EMBL" id="VTEV01000001">
    <property type="protein sequence ID" value="TYS71006.1"/>
    <property type="molecule type" value="Genomic_DNA"/>
</dbReference>
<sequence length="61" mass="7196">MSRKLQQALEQQREYYINKLLLIGVYDSLVLDGMTTSELKTEYNYFFYDVPSKKVSPIKKA</sequence>
<name>A0A5D4T9S4_9BACI</name>
<gene>
    <name evidence="1" type="ORF">FZC76_03685</name>
</gene>
<dbReference type="OrthoDB" id="2893914at2"/>
<proteinExistence type="predicted"/>
<evidence type="ECO:0000313" key="1">
    <source>
        <dbReference type="EMBL" id="TYS71006.1"/>
    </source>
</evidence>
<evidence type="ECO:0000313" key="2">
    <source>
        <dbReference type="Proteomes" id="UP000322524"/>
    </source>
</evidence>
<dbReference type="AlphaFoldDB" id="A0A5D4T9S4"/>
<dbReference type="Proteomes" id="UP000322524">
    <property type="component" value="Unassembled WGS sequence"/>
</dbReference>
<accession>A0A5D4T9S4</accession>
<dbReference type="RefSeq" id="WP_148986905.1">
    <property type="nucleotide sequence ID" value="NZ_VTEV01000001.1"/>
</dbReference>
<protein>
    <submittedName>
        <fullName evidence="1">Stress protein</fullName>
    </submittedName>
</protein>
<comment type="caution">
    <text evidence="1">The sequence shown here is derived from an EMBL/GenBank/DDBJ whole genome shotgun (WGS) entry which is preliminary data.</text>
</comment>
<reference evidence="1 2" key="1">
    <citation type="submission" date="2019-08" db="EMBL/GenBank/DDBJ databases">
        <title>Bacillus genomes from the desert of Cuatro Cienegas, Coahuila.</title>
        <authorList>
            <person name="Olmedo-Alvarez G."/>
        </authorList>
    </citation>
    <scope>NUCLEOTIDE SEQUENCE [LARGE SCALE GENOMIC DNA]</scope>
    <source>
        <strain evidence="1 2">CH28_1T</strain>
    </source>
</reference>
<organism evidence="1 2">
    <name type="scientific">Sutcliffiella horikoshii</name>
    <dbReference type="NCBI Taxonomy" id="79883"/>
    <lineage>
        <taxon>Bacteria</taxon>
        <taxon>Bacillati</taxon>
        <taxon>Bacillota</taxon>
        <taxon>Bacilli</taxon>
        <taxon>Bacillales</taxon>
        <taxon>Bacillaceae</taxon>
        <taxon>Sutcliffiella</taxon>
    </lineage>
</organism>